<dbReference type="Proteomes" id="UP000727056">
    <property type="component" value="Unassembled WGS sequence"/>
</dbReference>
<dbReference type="SMART" id="SM00530">
    <property type="entry name" value="HTH_XRE"/>
    <property type="match status" value="1"/>
</dbReference>
<sequence>MDERDLSQSEIAGRAGVSVSTVNAWLHRRRGTGRGPAREKLVALAGALGVTEDEVFAAAGRARPGPLSEDRSEELLRLYAELTEDQQESLNVQLRALARHNRTGAS</sequence>
<comment type="caution">
    <text evidence="2">The sequence shown here is derived from an EMBL/GenBank/DDBJ whole genome shotgun (WGS) entry which is preliminary data.</text>
</comment>
<dbReference type="InterPro" id="IPR010982">
    <property type="entry name" value="Lambda_DNA-bd_dom_sf"/>
</dbReference>
<gene>
    <name evidence="2" type="ORF">HCN52_04355</name>
</gene>
<proteinExistence type="predicted"/>
<reference evidence="2 3" key="1">
    <citation type="submission" date="2020-03" db="EMBL/GenBank/DDBJ databases">
        <title>Draft genome of Streptomyces sp. ventii, isolated from the Axial Seamount in the Pacific Ocean, and resequencing of the two type strains Streptomyces lonarensis strain NCL 716 and Streptomyces bohaiensis strain 11A07.</title>
        <authorList>
            <person name="Loughran R.M."/>
            <person name="Pfannmuller K.M."/>
            <person name="Wasson B.J."/>
            <person name="Deadmond M.C."/>
            <person name="Paddock B.E."/>
            <person name="Koyack M.J."/>
            <person name="Gallegos D.A."/>
            <person name="Mitchell E.A."/>
            <person name="Ushijima B."/>
            <person name="Saw J.H."/>
            <person name="Mcphail K.L."/>
            <person name="Videau P."/>
        </authorList>
    </citation>
    <scope>NUCLEOTIDE SEQUENCE [LARGE SCALE GENOMIC DNA]</scope>
    <source>
        <strain evidence="2 3">11A07</strain>
    </source>
</reference>
<evidence type="ECO:0000313" key="2">
    <source>
        <dbReference type="EMBL" id="NJQ14187.1"/>
    </source>
</evidence>
<protein>
    <submittedName>
        <fullName evidence="2">Helix-turn-helix transcriptional regulator</fullName>
    </submittedName>
</protein>
<dbReference type="SUPFAM" id="SSF47413">
    <property type="entry name" value="lambda repressor-like DNA-binding domains"/>
    <property type="match status" value="1"/>
</dbReference>
<evidence type="ECO:0000259" key="1">
    <source>
        <dbReference type="PROSITE" id="PS50943"/>
    </source>
</evidence>
<keyword evidence="3" id="KW-1185">Reference proteome</keyword>
<organism evidence="2 3">
    <name type="scientific">Streptomyces bohaiensis</name>
    <dbReference type="NCBI Taxonomy" id="1431344"/>
    <lineage>
        <taxon>Bacteria</taxon>
        <taxon>Bacillati</taxon>
        <taxon>Actinomycetota</taxon>
        <taxon>Actinomycetes</taxon>
        <taxon>Kitasatosporales</taxon>
        <taxon>Streptomycetaceae</taxon>
        <taxon>Streptomyces</taxon>
    </lineage>
</organism>
<dbReference type="PROSITE" id="PS50943">
    <property type="entry name" value="HTH_CROC1"/>
    <property type="match status" value="1"/>
</dbReference>
<name>A0ABX1CA01_9ACTN</name>
<dbReference type="Gene3D" id="1.10.260.40">
    <property type="entry name" value="lambda repressor-like DNA-binding domains"/>
    <property type="match status" value="1"/>
</dbReference>
<dbReference type="InterPro" id="IPR001387">
    <property type="entry name" value="Cro/C1-type_HTH"/>
</dbReference>
<dbReference type="EMBL" id="JAAVJC010000018">
    <property type="protein sequence ID" value="NJQ14187.1"/>
    <property type="molecule type" value="Genomic_DNA"/>
</dbReference>
<accession>A0ABX1CA01</accession>
<dbReference type="CDD" id="cd00093">
    <property type="entry name" value="HTH_XRE"/>
    <property type="match status" value="1"/>
</dbReference>
<feature type="domain" description="HTH cro/C1-type" evidence="1">
    <location>
        <begin position="3"/>
        <end position="55"/>
    </location>
</feature>
<evidence type="ECO:0000313" key="3">
    <source>
        <dbReference type="Proteomes" id="UP000727056"/>
    </source>
</evidence>
<dbReference type="Pfam" id="PF01381">
    <property type="entry name" value="HTH_3"/>
    <property type="match status" value="1"/>
</dbReference>